<evidence type="ECO:0000313" key="4">
    <source>
        <dbReference type="Proteomes" id="UP000002402"/>
    </source>
</evidence>
<accession>Q1D6W3</accession>
<dbReference type="EnsemblBacteria" id="ABF86388">
    <property type="protein sequence ID" value="ABF86388"/>
    <property type="gene ID" value="MXAN_3413"/>
</dbReference>
<keyword evidence="2" id="KW-0732">Signal</keyword>
<dbReference type="GeneID" id="41360760"/>
<dbReference type="EMBL" id="CP000113">
    <property type="protein sequence ID" value="ABF86388.1"/>
    <property type="molecule type" value="Genomic_DNA"/>
</dbReference>
<organism evidence="3 4">
    <name type="scientific">Myxococcus xanthus (strain DK1622)</name>
    <dbReference type="NCBI Taxonomy" id="246197"/>
    <lineage>
        <taxon>Bacteria</taxon>
        <taxon>Pseudomonadati</taxon>
        <taxon>Myxococcota</taxon>
        <taxon>Myxococcia</taxon>
        <taxon>Myxococcales</taxon>
        <taxon>Cystobacterineae</taxon>
        <taxon>Myxococcaceae</taxon>
        <taxon>Myxococcus</taxon>
    </lineage>
</organism>
<sequence length="141" mass="14824">MSPQPVRPRLTSLAVVTLALLTPALALAHGKDGVHVMGTVKEVKQAALVLETSDKKQQEVMTDPGTRYEKSGVAVTASDLKPGERAVVHGMKMNNGQVHAQLVKFGKPPAKGTGKDQGGTGETEPAPTPPTQGKRHEHSGH</sequence>
<dbReference type="RefSeq" id="WP_011553446.1">
    <property type="nucleotide sequence ID" value="NC_008095.1"/>
</dbReference>
<name>Q1D6W3_MYXXD</name>
<feature type="region of interest" description="Disordered" evidence="1">
    <location>
        <begin position="98"/>
        <end position="141"/>
    </location>
</feature>
<evidence type="ECO:0000256" key="1">
    <source>
        <dbReference type="SAM" id="MobiDB-lite"/>
    </source>
</evidence>
<dbReference type="KEGG" id="mxa:MXAN_3413"/>
<dbReference type="HOGENOM" id="CLU_1957217_0_0_7"/>
<dbReference type="Proteomes" id="UP000002402">
    <property type="component" value="Chromosome"/>
</dbReference>
<feature type="signal peptide" evidence="2">
    <location>
        <begin position="1"/>
        <end position="28"/>
    </location>
</feature>
<evidence type="ECO:0000313" key="3">
    <source>
        <dbReference type="EMBL" id="ABF86388.1"/>
    </source>
</evidence>
<protein>
    <submittedName>
        <fullName evidence="3">Uncharacterized protein</fullName>
    </submittedName>
</protein>
<keyword evidence="4" id="KW-1185">Reference proteome</keyword>
<evidence type="ECO:0000256" key="2">
    <source>
        <dbReference type="SAM" id="SignalP"/>
    </source>
</evidence>
<proteinExistence type="predicted"/>
<gene>
    <name evidence="3" type="ordered locus">MXAN_3413</name>
</gene>
<dbReference type="STRING" id="246197.MXAN_3413"/>
<reference evidence="3 4" key="1">
    <citation type="journal article" date="2006" name="Proc. Natl. Acad. Sci. U.S.A.">
        <title>Evolution of sensory complexity recorded in a myxobacterial genome.</title>
        <authorList>
            <person name="Goldman B.S."/>
            <person name="Nierman W.C."/>
            <person name="Kaiser D."/>
            <person name="Slater S.C."/>
            <person name="Durkin A.S."/>
            <person name="Eisen J.A."/>
            <person name="Ronning C.M."/>
            <person name="Barbazuk W.B."/>
            <person name="Blanchard M."/>
            <person name="Field C."/>
            <person name="Halling C."/>
            <person name="Hinkle G."/>
            <person name="Iartchuk O."/>
            <person name="Kim H.S."/>
            <person name="Mackenzie C."/>
            <person name="Madupu R."/>
            <person name="Miller N."/>
            <person name="Shvartsbeyn A."/>
            <person name="Sullivan S.A."/>
            <person name="Vaudin M."/>
            <person name="Wiegand R."/>
            <person name="Kaplan H.B."/>
        </authorList>
    </citation>
    <scope>NUCLEOTIDE SEQUENCE [LARGE SCALE GENOMIC DNA]</scope>
    <source>
        <strain evidence="4">DK1622</strain>
    </source>
</reference>
<dbReference type="OrthoDB" id="5525301at2"/>
<dbReference type="AlphaFoldDB" id="Q1D6W3"/>
<feature type="chain" id="PRO_5004188444" evidence="2">
    <location>
        <begin position="29"/>
        <end position="141"/>
    </location>
</feature>